<dbReference type="GO" id="GO:0043022">
    <property type="term" value="F:ribosome binding"/>
    <property type="evidence" value="ECO:0007669"/>
    <property type="project" value="TreeGrafter"/>
</dbReference>
<keyword evidence="11" id="KW-1185">Reference proteome</keyword>
<accession>A0A3G9JH66</accession>
<keyword evidence="8" id="KW-0175">Coiled coil</keyword>
<dbReference type="PANTHER" id="PTHR10229:SF0">
    <property type="entry name" value="GTP-BINDING PROTEIN 6-RELATED"/>
    <property type="match status" value="1"/>
</dbReference>
<dbReference type="PIRSF" id="PIRSF006809">
    <property type="entry name" value="GTP-binding_hflX_prd"/>
    <property type="match status" value="1"/>
</dbReference>
<dbReference type="InterPro" id="IPR006073">
    <property type="entry name" value="GTP-bd"/>
</dbReference>
<feature type="binding site" evidence="7">
    <location>
        <position position="219"/>
    </location>
    <ligand>
        <name>Mg(2+)</name>
        <dbReference type="ChEBI" id="CHEBI:18420"/>
    </ligand>
</feature>
<dbReference type="Pfam" id="PF13167">
    <property type="entry name" value="GTP-bdg_N"/>
    <property type="match status" value="1"/>
</dbReference>
<comment type="subunit">
    <text evidence="5">Monomer. Associates with the 50S ribosomal subunit.</text>
</comment>
<feature type="coiled-coil region" evidence="8">
    <location>
        <begin position="147"/>
        <end position="181"/>
    </location>
</feature>
<dbReference type="InterPro" id="IPR032305">
    <property type="entry name" value="GTP-bd_M"/>
</dbReference>
<evidence type="ECO:0000256" key="4">
    <source>
        <dbReference type="ARBA" id="ARBA00023134"/>
    </source>
</evidence>
<comment type="function">
    <text evidence="5">GTPase that associates with the 50S ribosomal subunit and may have a role during protein synthesis or ribosome biogenesis.</text>
</comment>
<keyword evidence="3 7" id="KW-0460">Magnesium</keyword>
<dbReference type="PANTHER" id="PTHR10229">
    <property type="entry name" value="GTP-BINDING PROTEIN HFLX"/>
    <property type="match status" value="1"/>
</dbReference>
<dbReference type="EMBL" id="AP019309">
    <property type="protein sequence ID" value="BBH27685.1"/>
    <property type="molecule type" value="Genomic_DNA"/>
</dbReference>
<evidence type="ECO:0000256" key="1">
    <source>
        <dbReference type="ARBA" id="ARBA00022723"/>
    </source>
</evidence>
<keyword evidence="5" id="KW-0963">Cytoplasm</keyword>
<feature type="binding site" evidence="6">
    <location>
        <begin position="304"/>
        <end position="307"/>
    </location>
    <ligand>
        <name>GTP</name>
        <dbReference type="ChEBI" id="CHEBI:37565"/>
    </ligand>
</feature>
<evidence type="ECO:0000259" key="9">
    <source>
        <dbReference type="PROSITE" id="PS51705"/>
    </source>
</evidence>
<dbReference type="GO" id="GO:0046872">
    <property type="term" value="F:metal ion binding"/>
    <property type="evidence" value="ECO:0007669"/>
    <property type="project" value="UniProtKB-KW"/>
</dbReference>
<dbReference type="SUPFAM" id="SSF52540">
    <property type="entry name" value="P-loop containing nucleoside triphosphate hydrolases"/>
    <property type="match status" value="1"/>
</dbReference>
<evidence type="ECO:0000256" key="6">
    <source>
        <dbReference type="PIRSR" id="PIRSR006809-1"/>
    </source>
</evidence>
<evidence type="ECO:0000313" key="11">
    <source>
        <dbReference type="Proteomes" id="UP000268059"/>
    </source>
</evidence>
<feature type="binding site" evidence="6">
    <location>
        <begin position="192"/>
        <end position="199"/>
    </location>
    <ligand>
        <name>GTP</name>
        <dbReference type="ChEBI" id="CHEBI:37565"/>
    </ligand>
</feature>
<evidence type="ECO:0000313" key="10">
    <source>
        <dbReference type="EMBL" id="BBH27685.1"/>
    </source>
</evidence>
<organism evidence="10 11">
    <name type="scientific">Intestinibaculum porci</name>
    <dbReference type="NCBI Taxonomy" id="2487118"/>
    <lineage>
        <taxon>Bacteria</taxon>
        <taxon>Bacillati</taxon>
        <taxon>Bacillota</taxon>
        <taxon>Erysipelotrichia</taxon>
        <taxon>Erysipelotrichales</taxon>
        <taxon>Erysipelotrichaceae</taxon>
        <taxon>Intestinibaculum</taxon>
    </lineage>
</organism>
<comment type="subcellular location">
    <subcellularLocation>
        <location evidence="5">Cytoplasm</location>
    </subcellularLocation>
    <text evidence="5">May associate with membranes.</text>
</comment>
<dbReference type="CDD" id="cd01878">
    <property type="entry name" value="HflX"/>
    <property type="match status" value="1"/>
</dbReference>
<dbReference type="RefSeq" id="WP_125120387.1">
    <property type="nucleotide sequence ID" value="NZ_AP019309.1"/>
</dbReference>
<dbReference type="PRINTS" id="PR00326">
    <property type="entry name" value="GTP1OBG"/>
</dbReference>
<dbReference type="OrthoDB" id="9812272at2"/>
<dbReference type="FunCoup" id="A0A3G9JH66">
    <property type="interactions" value="322"/>
</dbReference>
<dbReference type="PROSITE" id="PS51705">
    <property type="entry name" value="G_HFLX"/>
    <property type="match status" value="1"/>
</dbReference>
<keyword evidence="1 7" id="KW-0479">Metal-binding</keyword>
<feature type="binding site" evidence="6">
    <location>
        <begin position="238"/>
        <end position="241"/>
    </location>
    <ligand>
        <name>GTP</name>
        <dbReference type="ChEBI" id="CHEBI:37565"/>
    </ligand>
</feature>
<keyword evidence="4 5" id="KW-0342">GTP-binding</keyword>
<proteinExistence type="inferred from homology"/>
<protein>
    <recommendedName>
        <fullName evidence="5">GTPase HflX</fullName>
    </recommendedName>
    <alternativeName>
        <fullName evidence="5">GTP-binding protein HflX</fullName>
    </alternativeName>
</protein>
<dbReference type="InterPro" id="IPR042108">
    <property type="entry name" value="GTPase_HflX_N_sf"/>
</dbReference>
<evidence type="ECO:0000256" key="5">
    <source>
        <dbReference type="HAMAP-Rule" id="MF_00900"/>
    </source>
</evidence>
<evidence type="ECO:0000256" key="2">
    <source>
        <dbReference type="ARBA" id="ARBA00022741"/>
    </source>
</evidence>
<dbReference type="Proteomes" id="UP000268059">
    <property type="component" value="Chromosome"/>
</dbReference>
<dbReference type="Pfam" id="PF01926">
    <property type="entry name" value="MMR_HSR1"/>
    <property type="match status" value="1"/>
</dbReference>
<gene>
    <name evidence="5 10" type="primary">hflX</name>
    <name evidence="10" type="ORF">SG0102_26190</name>
</gene>
<dbReference type="InterPro" id="IPR025121">
    <property type="entry name" value="GTPase_HflX_N"/>
</dbReference>
<evidence type="ECO:0000256" key="7">
    <source>
        <dbReference type="PIRSR" id="PIRSR006809-2"/>
    </source>
</evidence>
<evidence type="ECO:0000256" key="8">
    <source>
        <dbReference type="SAM" id="Coils"/>
    </source>
</evidence>
<dbReference type="Gene3D" id="3.40.50.11060">
    <property type="entry name" value="GTPase HflX, N-terminal domain"/>
    <property type="match status" value="1"/>
</dbReference>
<dbReference type="HAMAP" id="MF_00900">
    <property type="entry name" value="GTPase_HflX"/>
    <property type="match status" value="1"/>
</dbReference>
<dbReference type="KEGG" id="ebm:SG0102_26190"/>
<evidence type="ECO:0000256" key="3">
    <source>
        <dbReference type="ARBA" id="ARBA00022842"/>
    </source>
</evidence>
<dbReference type="InParanoid" id="A0A3G9JH66"/>
<feature type="binding site" evidence="7">
    <location>
        <position position="199"/>
    </location>
    <ligand>
        <name>Mg(2+)</name>
        <dbReference type="ChEBI" id="CHEBI:18420"/>
    </ligand>
</feature>
<dbReference type="NCBIfam" id="TIGR03156">
    <property type="entry name" value="GTP_HflX"/>
    <property type="match status" value="1"/>
</dbReference>
<sequence length="400" mass="45640">MVGLLVGLKYRSSFDLEISIEEIKQLALACAITVSETVIQEASPNKVTYIGSGKLNEIAAYANAYDVVIFNEELTPLQMRNITDLIDVPVLDRTDLILRIFESRAATKEAKLQVRMARLNYELPRLAGAHSEIYSQQGGSGFRGAGEQQLELERRRIRKTLASVRRQLKEVKKDRQTQRKRRSTMKCIALVGYTNSGKSSLLNLFTSKKVESKDMLFATLQTATRKVMIKEREALMIDTVGFISQLPHFLIEAFKSTLEEVTQADLIVFVIDSSSDYIQTQINVTTQVLKELGVGETPILYVYNKCDLPTSEFLVPKDPHVFISVKDHLHLDDLEEAMTRILYQDEERLHLLIPYEEGGLYQRLRQETTLIKERFAAEGIHLLIEAPAYYREQLKEYLIS</sequence>
<dbReference type="InterPro" id="IPR030394">
    <property type="entry name" value="G_HFLX_dom"/>
</dbReference>
<dbReference type="Gene3D" id="3.40.50.300">
    <property type="entry name" value="P-loop containing nucleotide triphosphate hydrolases"/>
    <property type="match status" value="1"/>
</dbReference>
<name>A0A3G9JH66_9FIRM</name>
<dbReference type="GO" id="GO:0005737">
    <property type="term" value="C:cytoplasm"/>
    <property type="evidence" value="ECO:0007669"/>
    <property type="project" value="UniProtKB-SubCell"/>
</dbReference>
<keyword evidence="2 5" id="KW-0547">Nucleotide-binding</keyword>
<feature type="domain" description="Hflx-type G" evidence="9">
    <location>
        <begin position="186"/>
        <end position="346"/>
    </location>
</feature>
<reference evidence="10 11" key="1">
    <citation type="submission" date="2018-11" db="EMBL/GenBank/DDBJ databases">
        <title>Novel Erysipelotrichaceae bacterium isolated from small intestine of a swine.</title>
        <authorList>
            <person name="Kim J.S."/>
            <person name="Choe H."/>
            <person name="Lee Y.R."/>
            <person name="Kim K.M."/>
            <person name="Park D.S."/>
        </authorList>
    </citation>
    <scope>NUCLEOTIDE SEQUENCE [LARGE SCALE GENOMIC DNA]</scope>
    <source>
        <strain evidence="10 11">SG0102</strain>
    </source>
</reference>
<dbReference type="InterPro" id="IPR027417">
    <property type="entry name" value="P-loop_NTPase"/>
</dbReference>
<dbReference type="InterPro" id="IPR016496">
    <property type="entry name" value="GTPase_HflX"/>
</dbReference>
<comment type="cofactor">
    <cofactor evidence="7">
        <name>Mg(2+)</name>
        <dbReference type="ChEBI" id="CHEBI:18420"/>
    </cofactor>
</comment>
<dbReference type="AlphaFoldDB" id="A0A3G9JH66"/>
<comment type="similarity">
    <text evidence="5">Belongs to the TRAFAC class OBG-HflX-like GTPase superfamily. HflX GTPase family.</text>
</comment>
<dbReference type="Gene3D" id="6.10.250.2860">
    <property type="match status" value="1"/>
</dbReference>
<feature type="binding site" evidence="6">
    <location>
        <begin position="324"/>
        <end position="326"/>
    </location>
    <ligand>
        <name>GTP</name>
        <dbReference type="ChEBI" id="CHEBI:37565"/>
    </ligand>
</feature>
<dbReference type="GO" id="GO:0003924">
    <property type="term" value="F:GTPase activity"/>
    <property type="evidence" value="ECO:0007669"/>
    <property type="project" value="UniProtKB-UniRule"/>
</dbReference>
<dbReference type="GO" id="GO:0005525">
    <property type="term" value="F:GTP binding"/>
    <property type="evidence" value="ECO:0007669"/>
    <property type="project" value="UniProtKB-UniRule"/>
</dbReference>
<dbReference type="Pfam" id="PF16360">
    <property type="entry name" value="GTP-bdg_M"/>
    <property type="match status" value="1"/>
</dbReference>